<dbReference type="Gene3D" id="2.60.40.3690">
    <property type="match status" value="1"/>
</dbReference>
<reference evidence="4" key="1">
    <citation type="submission" date="2019-09" db="EMBL/GenBank/DDBJ databases">
        <title>Distinct polysaccharide growth profiles of human intestinal Prevotella copri isolates.</title>
        <authorList>
            <person name="Fehlner-Peach H."/>
            <person name="Magnabosco C."/>
            <person name="Raghavan V."/>
            <person name="Scher J.U."/>
            <person name="Tett A."/>
            <person name="Cox L.M."/>
            <person name="Gottsegen C."/>
            <person name="Watters A."/>
            <person name="Wiltshire- Gordon J.D."/>
            <person name="Segata N."/>
            <person name="Bonneau R."/>
            <person name="Littman D.R."/>
        </authorList>
    </citation>
    <scope>NUCLEOTIDE SEQUENCE [LARGE SCALE GENOMIC DNA]</scope>
    <source>
        <strain evidence="4">iA624</strain>
    </source>
</reference>
<accession>A0AA91A090</accession>
<evidence type="ECO:0000313" key="3">
    <source>
        <dbReference type="EMBL" id="MQO08555.1"/>
    </source>
</evidence>
<dbReference type="AlphaFoldDB" id="A0AA91A090"/>
<dbReference type="NCBIfam" id="NF038041">
    <property type="entry name" value="fim_Mfa1_fam"/>
    <property type="match status" value="1"/>
</dbReference>
<dbReference type="Proteomes" id="UP000405805">
    <property type="component" value="Unassembled WGS sequence"/>
</dbReference>
<protein>
    <recommendedName>
        <fullName evidence="2">Minor fimbrium subunit Mfa1 C-terminal domain-containing protein</fullName>
    </recommendedName>
</protein>
<feature type="chain" id="PRO_5041642132" description="Minor fimbrium subunit Mfa1 C-terminal domain-containing protein" evidence="1">
    <location>
        <begin position="26"/>
        <end position="482"/>
    </location>
</feature>
<name>A0AA91A090_9BACT</name>
<comment type="caution">
    <text evidence="3">The sequence shown here is derived from an EMBL/GenBank/DDBJ whole genome shotgun (WGS) entry which is preliminary data.</text>
</comment>
<keyword evidence="1" id="KW-0732">Signal</keyword>
<dbReference type="GO" id="GO:0009418">
    <property type="term" value="C:pilus shaft"/>
    <property type="evidence" value="ECO:0007669"/>
    <property type="project" value="InterPro"/>
</dbReference>
<evidence type="ECO:0000259" key="2">
    <source>
        <dbReference type="Pfam" id="PF15495"/>
    </source>
</evidence>
<dbReference type="PROSITE" id="PS51257">
    <property type="entry name" value="PROKAR_LIPOPROTEIN"/>
    <property type="match status" value="1"/>
</dbReference>
<dbReference type="InterPro" id="IPR047786">
    <property type="entry name" value="Mfa1_fim"/>
</dbReference>
<dbReference type="Pfam" id="PF15495">
    <property type="entry name" value="Fimbrillin_C"/>
    <property type="match status" value="1"/>
</dbReference>
<sequence length="482" mass="52985">MKKMNLLVMSLVSAAALSFSSCSSNDELTSGGGTQSQADGVYMTLSIAGSNQSTRTEGTVTNQGIEGESTITEGTLYLYSNKTGECVFRKVITSSMFDETTPNKTKPIKISVNSVDTEDKDTYTVYFMANKTGIEDPLATDVSFAISENGGAEYGLTDKSKIVMFNQNDHSKHADHSTVKFTADNNVSSNPATAGTVYLDRVVARIDEPTVTATNITAAEAKTENVTATIAGIEYEKYAISNVNKNSYIVQKWTDDYQTLNVKWGTTETTKYFQPTSFFGDAKAPANLDKFGNVKYNYVFENTTTDASEATALYFQIKANLTTEAATNADFADGTFYRYDKKLYTRIADIFKDAEKGIVSNPFTESGETTAADVVASIKDASGNLISDEGGLNEFRNKNKIEVFRAGSMYYYYPIQDNTYKTATTFSVLRNSIYQLNVTKISEVGKDIPNGPTPDDNNPNYYMTVQVQVNPWILNTKDIELK</sequence>
<evidence type="ECO:0000313" key="4">
    <source>
        <dbReference type="Proteomes" id="UP000405805"/>
    </source>
</evidence>
<organism evidence="3 4">
    <name type="scientific">Segatella copri</name>
    <dbReference type="NCBI Taxonomy" id="165179"/>
    <lineage>
        <taxon>Bacteria</taxon>
        <taxon>Pseudomonadati</taxon>
        <taxon>Bacteroidota</taxon>
        <taxon>Bacteroidia</taxon>
        <taxon>Bacteroidales</taxon>
        <taxon>Prevotellaceae</taxon>
        <taxon>Segatella</taxon>
    </lineage>
</organism>
<dbReference type="EMBL" id="VZBP01000040">
    <property type="protein sequence ID" value="MQO08555.1"/>
    <property type="molecule type" value="Genomic_DNA"/>
</dbReference>
<proteinExistence type="predicted"/>
<gene>
    <name evidence="3" type="ORF">F7D57_02210</name>
</gene>
<feature type="domain" description="Minor fimbrium subunit Mfa1 C-terminal" evidence="2">
    <location>
        <begin position="403"/>
        <end position="478"/>
    </location>
</feature>
<feature type="signal peptide" evidence="1">
    <location>
        <begin position="1"/>
        <end position="25"/>
    </location>
</feature>
<dbReference type="InterPro" id="IPR029140">
    <property type="entry name" value="Mfa1_C"/>
</dbReference>
<evidence type="ECO:0000256" key="1">
    <source>
        <dbReference type="SAM" id="SignalP"/>
    </source>
</evidence>
<dbReference type="RefSeq" id="WP_153096191.1">
    <property type="nucleotide sequence ID" value="NZ_VZBP01000040.1"/>
</dbReference>